<dbReference type="InterPro" id="IPR003004">
    <property type="entry name" value="GspF/PilC"/>
</dbReference>
<evidence type="ECO:0000256" key="3">
    <source>
        <dbReference type="ARBA" id="ARBA00022475"/>
    </source>
</evidence>
<keyword evidence="7 8" id="KW-0472">Membrane</keyword>
<dbReference type="Gene3D" id="1.20.81.30">
    <property type="entry name" value="Type II secretion system (T2SS), domain F"/>
    <property type="match status" value="2"/>
</dbReference>
<comment type="similarity">
    <text evidence="2">Belongs to the GSP F family.</text>
</comment>
<keyword evidence="5 8" id="KW-0812">Transmembrane</keyword>
<feature type="domain" description="Type II secretion system protein GspF" evidence="9">
    <location>
        <begin position="273"/>
        <end position="395"/>
    </location>
</feature>
<name>A0A1W6LIY7_9BACT</name>
<dbReference type="STRING" id="1941349.STSP1_00089"/>
<dbReference type="EMBL" id="CP021023">
    <property type="protein sequence ID" value="ARN55725.1"/>
    <property type="molecule type" value="Genomic_DNA"/>
</dbReference>
<keyword evidence="3" id="KW-1003">Cell membrane</keyword>
<evidence type="ECO:0000256" key="7">
    <source>
        <dbReference type="ARBA" id="ARBA00023136"/>
    </source>
</evidence>
<evidence type="ECO:0000259" key="9">
    <source>
        <dbReference type="Pfam" id="PF00482"/>
    </source>
</evidence>
<feature type="domain" description="Type II secretion system protein GspF" evidence="9">
    <location>
        <begin position="70"/>
        <end position="193"/>
    </location>
</feature>
<dbReference type="InterPro" id="IPR042094">
    <property type="entry name" value="T2SS_GspF_sf"/>
</dbReference>
<evidence type="ECO:0000256" key="8">
    <source>
        <dbReference type="SAM" id="Phobius"/>
    </source>
</evidence>
<sequence length="402" mass="45654">MKTFKYILRDESGKQYTGTYEAVSHSEVIVWARCQGRIPVLIEELDTRKKKSRKKKRNVKHVSLSEMAAFCWQIGTMMGGGVSITESLETISDDIDNEYFEKTLNSISEDIKAGSTFTDALKKHPKVFNTFFRAMSLAGETSGNMPQVFERLADYYVKREKLLKDVKGALSYPCFVAGFVVLIVTVMGLLIIPRFKSMFEMFKNELPAFTEVYMSCYDYISRNIWWMGLIIIALWISGHFYSKTINGHRNLSKLVLRLPFFNNIIINSFITTFCQTTSTLFMSGVSVLETLEIIKAMNSNDIIRESITNIQKRIEEGDNISSAIESTEMFPNLVIKMAQVGEQSGSLSNVFDKTSEQFQRQLEGSIKAMTKMIEPVMMMLVGSLVLVTVIALYLPVFTMSDV</sequence>
<organism evidence="10 11">
    <name type="scientific">Sedimentisphaera salicampi</name>
    <dbReference type="NCBI Taxonomy" id="1941349"/>
    <lineage>
        <taxon>Bacteria</taxon>
        <taxon>Pseudomonadati</taxon>
        <taxon>Planctomycetota</taxon>
        <taxon>Phycisphaerae</taxon>
        <taxon>Sedimentisphaerales</taxon>
        <taxon>Sedimentisphaeraceae</taxon>
        <taxon>Sedimentisphaera</taxon>
    </lineage>
</organism>
<accession>A0A1W6LIY7</accession>
<dbReference type="PRINTS" id="PR00812">
    <property type="entry name" value="BCTERIALGSPF"/>
</dbReference>
<feature type="transmembrane region" description="Helical" evidence="8">
    <location>
        <begin position="224"/>
        <end position="242"/>
    </location>
</feature>
<evidence type="ECO:0000256" key="5">
    <source>
        <dbReference type="ARBA" id="ARBA00022692"/>
    </source>
</evidence>
<evidence type="ECO:0000313" key="10">
    <source>
        <dbReference type="EMBL" id="ARN55725.1"/>
    </source>
</evidence>
<keyword evidence="4" id="KW-0997">Cell inner membrane</keyword>
<feature type="transmembrane region" description="Helical" evidence="8">
    <location>
        <begin position="169"/>
        <end position="192"/>
    </location>
</feature>
<feature type="transmembrane region" description="Helical" evidence="8">
    <location>
        <begin position="376"/>
        <end position="396"/>
    </location>
</feature>
<evidence type="ECO:0000313" key="11">
    <source>
        <dbReference type="Proteomes" id="UP000193334"/>
    </source>
</evidence>
<dbReference type="GO" id="GO:0005886">
    <property type="term" value="C:plasma membrane"/>
    <property type="evidence" value="ECO:0007669"/>
    <property type="project" value="UniProtKB-SubCell"/>
</dbReference>
<reference evidence="11" key="1">
    <citation type="submission" date="2017-04" db="EMBL/GenBank/DDBJ databases">
        <title>Comparative genomics and description of representatives of a novel lineage of planctomycetes thriving in anoxic sediments.</title>
        <authorList>
            <person name="Spring S."/>
            <person name="Bunk B."/>
            <person name="Sproer C."/>
        </authorList>
    </citation>
    <scope>NUCLEOTIDE SEQUENCE [LARGE SCALE GENOMIC DNA]</scope>
    <source>
        <strain evidence="11">ST-PulAB-D4</strain>
    </source>
</reference>
<dbReference type="Proteomes" id="UP000193334">
    <property type="component" value="Chromosome"/>
</dbReference>
<dbReference type="Pfam" id="PF00482">
    <property type="entry name" value="T2SSF"/>
    <property type="match status" value="2"/>
</dbReference>
<evidence type="ECO:0000256" key="6">
    <source>
        <dbReference type="ARBA" id="ARBA00022989"/>
    </source>
</evidence>
<proteinExistence type="inferred from homology"/>
<dbReference type="PANTHER" id="PTHR30012">
    <property type="entry name" value="GENERAL SECRETION PATHWAY PROTEIN"/>
    <property type="match status" value="1"/>
</dbReference>
<dbReference type="RefSeq" id="WP_085754456.1">
    <property type="nucleotide sequence ID" value="NZ_CP021023.1"/>
</dbReference>
<evidence type="ECO:0000256" key="2">
    <source>
        <dbReference type="ARBA" id="ARBA00005745"/>
    </source>
</evidence>
<gene>
    <name evidence="10" type="primary">epsF_1</name>
    <name evidence="10" type="ORF">STSP1_00089</name>
</gene>
<dbReference type="FunFam" id="1.20.81.30:FF:000001">
    <property type="entry name" value="Type II secretion system protein F"/>
    <property type="match status" value="1"/>
</dbReference>
<evidence type="ECO:0000256" key="4">
    <source>
        <dbReference type="ARBA" id="ARBA00022519"/>
    </source>
</evidence>
<comment type="subcellular location">
    <subcellularLocation>
        <location evidence="1">Cell inner membrane</location>
        <topology evidence="1">Multi-pass membrane protein</topology>
    </subcellularLocation>
</comment>
<protein>
    <submittedName>
        <fullName evidence="10">General secretion pathway protein F</fullName>
    </submittedName>
</protein>
<dbReference type="PANTHER" id="PTHR30012:SF0">
    <property type="entry name" value="TYPE II SECRETION SYSTEM PROTEIN F-RELATED"/>
    <property type="match status" value="1"/>
</dbReference>
<dbReference type="AlphaFoldDB" id="A0A1W6LIY7"/>
<evidence type="ECO:0000256" key="1">
    <source>
        <dbReference type="ARBA" id="ARBA00004429"/>
    </source>
</evidence>
<keyword evidence="6 8" id="KW-1133">Transmembrane helix</keyword>
<keyword evidence="11" id="KW-1185">Reference proteome</keyword>
<dbReference type="KEGG" id="pbp:STSP1_00089"/>
<dbReference type="InterPro" id="IPR018076">
    <property type="entry name" value="T2SS_GspF_dom"/>
</dbReference>